<dbReference type="SUPFAM" id="SSF57535">
    <property type="entry name" value="Complement control module/SCR domain"/>
    <property type="match status" value="1"/>
</dbReference>
<dbReference type="Proteomes" id="UP000010556">
    <property type="component" value="Unassembled WGS sequence"/>
</dbReference>
<evidence type="ECO:0000259" key="6">
    <source>
        <dbReference type="PROSITE" id="PS50923"/>
    </source>
</evidence>
<sequence length="213" mass="24037">PPFNAGFTVEHECRLGYWRIVPLVRPASTVSQPDNTWAPPPMYEICMRSSCPQLAEPSFPSSRARETIGHVTYHCCTWQNPLKLFLQFFHPRVVYKAFSKCFMPQSRLDGSFQFGSEAHCSCNEGYYFLGSPVLHCELSGNDAAWRDEPPRCGKILRQPPQQIPNGAFSNSHKDTFEYNEIVTSGQTVSQVSGLCQQRGASVILTTKKDLKKQ</sequence>
<dbReference type="EMBL" id="KB105638">
    <property type="protein sequence ID" value="ELK32143.1"/>
    <property type="molecule type" value="Genomic_DNA"/>
</dbReference>
<keyword evidence="2" id="KW-0677">Repeat</keyword>
<evidence type="ECO:0000256" key="2">
    <source>
        <dbReference type="ARBA" id="ARBA00022737"/>
    </source>
</evidence>
<name>L5M355_MYODS</name>
<evidence type="ECO:0000256" key="1">
    <source>
        <dbReference type="ARBA" id="ARBA00022659"/>
    </source>
</evidence>
<evidence type="ECO:0000313" key="7">
    <source>
        <dbReference type="EMBL" id="ELK32143.1"/>
    </source>
</evidence>
<organism evidence="7 8">
    <name type="scientific">Myotis davidii</name>
    <name type="common">David's myotis</name>
    <dbReference type="NCBI Taxonomy" id="225400"/>
    <lineage>
        <taxon>Eukaryota</taxon>
        <taxon>Metazoa</taxon>
        <taxon>Chordata</taxon>
        <taxon>Craniata</taxon>
        <taxon>Vertebrata</taxon>
        <taxon>Euteleostomi</taxon>
        <taxon>Mammalia</taxon>
        <taxon>Eutheria</taxon>
        <taxon>Laurasiatheria</taxon>
        <taxon>Chiroptera</taxon>
        <taxon>Yangochiroptera</taxon>
        <taxon>Vespertilionidae</taxon>
        <taxon>Myotis</taxon>
    </lineage>
</organism>
<dbReference type="Gene3D" id="2.10.70.10">
    <property type="entry name" value="Complement Module, domain 1"/>
    <property type="match status" value="1"/>
</dbReference>
<reference evidence="8" key="1">
    <citation type="journal article" date="2013" name="Science">
        <title>Comparative analysis of bat genomes provides insight into the evolution of flight and immunity.</title>
        <authorList>
            <person name="Zhang G."/>
            <person name="Cowled C."/>
            <person name="Shi Z."/>
            <person name="Huang Z."/>
            <person name="Bishop-Lilly K.A."/>
            <person name="Fang X."/>
            <person name="Wynne J.W."/>
            <person name="Xiong Z."/>
            <person name="Baker M.L."/>
            <person name="Zhao W."/>
            <person name="Tachedjian M."/>
            <person name="Zhu Y."/>
            <person name="Zhou P."/>
            <person name="Jiang X."/>
            <person name="Ng J."/>
            <person name="Yang L."/>
            <person name="Wu L."/>
            <person name="Xiao J."/>
            <person name="Feng Y."/>
            <person name="Chen Y."/>
            <person name="Sun X."/>
            <person name="Zhang Y."/>
            <person name="Marsh G.A."/>
            <person name="Crameri G."/>
            <person name="Broder C.C."/>
            <person name="Frey K.G."/>
            <person name="Wang L.F."/>
            <person name="Wang J."/>
        </authorList>
    </citation>
    <scope>NUCLEOTIDE SEQUENCE [LARGE SCALE GENOMIC DNA]</scope>
</reference>
<evidence type="ECO:0000256" key="4">
    <source>
        <dbReference type="ARBA" id="ARBA00023180"/>
    </source>
</evidence>
<evidence type="ECO:0000256" key="3">
    <source>
        <dbReference type="ARBA" id="ARBA00023157"/>
    </source>
</evidence>
<accession>L5M355</accession>
<dbReference type="CDD" id="cd00033">
    <property type="entry name" value="CCP"/>
    <property type="match status" value="1"/>
</dbReference>
<dbReference type="PANTHER" id="PTHR19325:SF521">
    <property type="entry name" value="MEMBRANE COFACTOR PROTEIN"/>
    <property type="match status" value="1"/>
</dbReference>
<feature type="non-terminal residue" evidence="7">
    <location>
        <position position="1"/>
    </location>
</feature>
<feature type="domain" description="Sushi" evidence="6">
    <location>
        <begin position="99"/>
        <end position="154"/>
    </location>
</feature>
<dbReference type="InterPro" id="IPR035976">
    <property type="entry name" value="Sushi/SCR/CCP_sf"/>
</dbReference>
<dbReference type="InterPro" id="IPR000436">
    <property type="entry name" value="Sushi_SCR_CCP_dom"/>
</dbReference>
<keyword evidence="1 5" id="KW-0768">Sushi</keyword>
<dbReference type="AlphaFoldDB" id="L5M355"/>
<proteinExistence type="predicted"/>
<keyword evidence="3" id="KW-1015">Disulfide bond</keyword>
<dbReference type="Pfam" id="PF00084">
    <property type="entry name" value="Sushi"/>
    <property type="match status" value="1"/>
</dbReference>
<dbReference type="PANTHER" id="PTHR19325">
    <property type="entry name" value="COMPLEMENT COMPONENT-RELATED SUSHI DOMAIN-CONTAINING"/>
    <property type="match status" value="1"/>
</dbReference>
<keyword evidence="8" id="KW-1185">Reference proteome</keyword>
<comment type="caution">
    <text evidence="5">Lacks conserved residue(s) required for the propagation of feature annotation.</text>
</comment>
<evidence type="ECO:0000313" key="8">
    <source>
        <dbReference type="Proteomes" id="UP000010556"/>
    </source>
</evidence>
<protein>
    <submittedName>
        <fullName evidence="7">Membrane cofactor protein</fullName>
    </submittedName>
</protein>
<keyword evidence="4" id="KW-0325">Glycoprotein</keyword>
<evidence type="ECO:0000256" key="5">
    <source>
        <dbReference type="PROSITE-ProRule" id="PRU00302"/>
    </source>
</evidence>
<dbReference type="PROSITE" id="PS50923">
    <property type="entry name" value="SUSHI"/>
    <property type="match status" value="1"/>
</dbReference>
<dbReference type="InterPro" id="IPR050350">
    <property type="entry name" value="Compl-Cell_Adhes-Reg"/>
</dbReference>
<dbReference type="SMART" id="SM00032">
    <property type="entry name" value="CCP"/>
    <property type="match status" value="1"/>
</dbReference>
<gene>
    <name evidence="7" type="ORF">MDA_GLEAN10022840</name>
</gene>